<dbReference type="EMBL" id="ACYG01000019">
    <property type="protein sequence ID" value="EEV18320.1"/>
    <property type="molecule type" value="Genomic_DNA"/>
</dbReference>
<protein>
    <submittedName>
        <fullName evidence="1">Uncharacterized protein</fullName>
    </submittedName>
</protein>
<dbReference type="AlphaFoldDB" id="C8PGT2"/>
<organism evidence="1 2">
    <name type="scientific">Campylobacter gracilis RM3268</name>
    <dbReference type="NCBI Taxonomy" id="553220"/>
    <lineage>
        <taxon>Bacteria</taxon>
        <taxon>Pseudomonadati</taxon>
        <taxon>Campylobacterota</taxon>
        <taxon>Epsilonproteobacteria</taxon>
        <taxon>Campylobacterales</taxon>
        <taxon>Campylobacteraceae</taxon>
        <taxon>Campylobacter</taxon>
    </lineage>
</organism>
<reference evidence="1 2" key="1">
    <citation type="submission" date="2009-07" db="EMBL/GenBank/DDBJ databases">
        <authorList>
            <person name="Madupu R."/>
            <person name="Sebastian Y."/>
            <person name="Durkin A.S."/>
            <person name="Torralba M."/>
            <person name="Methe B."/>
            <person name="Sutton G.G."/>
            <person name="Strausberg R.L."/>
            <person name="Nelson K.E."/>
        </authorList>
    </citation>
    <scope>NUCLEOTIDE SEQUENCE [LARGE SCALE GENOMIC DNA]</scope>
    <source>
        <strain evidence="1 2">RM3268</strain>
    </source>
</reference>
<comment type="caution">
    <text evidence="1">The sequence shown here is derived from an EMBL/GenBank/DDBJ whole genome shotgun (WGS) entry which is preliminary data.</text>
</comment>
<dbReference type="RefSeq" id="WP_005870726.1">
    <property type="nucleotide sequence ID" value="NZ_ACYG01000019.1"/>
</dbReference>
<proteinExistence type="predicted"/>
<sequence length="101" mass="11340">MTAPLAFKFYLAALFCPCLLAVALPFSTRRGFKFYFASHRPFDMLWLCLLGTPRVRDVASVGTMRQRARSFGIGTHNQATMRLLYIGCLHFDDARGTAAFA</sequence>
<accession>C8PGT2</accession>
<name>C8PGT2_9BACT</name>
<evidence type="ECO:0000313" key="2">
    <source>
        <dbReference type="Proteomes" id="UP000005709"/>
    </source>
</evidence>
<evidence type="ECO:0000313" key="1">
    <source>
        <dbReference type="EMBL" id="EEV18320.1"/>
    </source>
</evidence>
<dbReference type="Proteomes" id="UP000005709">
    <property type="component" value="Unassembled WGS sequence"/>
</dbReference>
<gene>
    <name evidence="1" type="ORF">CAMGR0001_1077</name>
</gene>
<keyword evidence="2" id="KW-1185">Reference proteome</keyword>